<comment type="subcellular location">
    <subcellularLocation>
        <location evidence="1">Nucleus</location>
    </subcellularLocation>
</comment>
<keyword evidence="9" id="KW-1185">Reference proteome</keyword>
<keyword evidence="4" id="KW-0508">mRNA splicing</keyword>
<dbReference type="Proteomes" id="UP000750711">
    <property type="component" value="Unassembled WGS sequence"/>
</dbReference>
<accession>A0A9P8RQV6</accession>
<feature type="compositionally biased region" description="Polar residues" evidence="7">
    <location>
        <begin position="447"/>
        <end position="457"/>
    </location>
</feature>
<feature type="compositionally biased region" description="Polar residues" evidence="7">
    <location>
        <begin position="334"/>
        <end position="354"/>
    </location>
</feature>
<keyword evidence="5" id="KW-0539">Nucleus</keyword>
<dbReference type="PANTHER" id="PTHR14152">
    <property type="entry name" value="SQUAMOUS CELL CARCINOMA ANTIGEN RECOGNISED BY CYTOTOXIC T LYMPHOCYTES"/>
    <property type="match status" value="1"/>
</dbReference>
<feature type="compositionally biased region" description="Polar residues" evidence="7">
    <location>
        <begin position="666"/>
        <end position="676"/>
    </location>
</feature>
<feature type="compositionally biased region" description="Polar residues" evidence="7">
    <location>
        <begin position="406"/>
        <end position="416"/>
    </location>
</feature>
<evidence type="ECO:0000256" key="3">
    <source>
        <dbReference type="ARBA" id="ARBA00022664"/>
    </source>
</evidence>
<gene>
    <name evidence="8" type="ORF">GP486_003649</name>
</gene>
<keyword evidence="6" id="KW-0175">Coiled coil</keyword>
<dbReference type="Pfam" id="PF19252">
    <property type="entry name" value="HIND"/>
    <property type="match status" value="1"/>
</dbReference>
<comment type="similarity">
    <text evidence="2">Belongs to the SNU66/SART1 family.</text>
</comment>
<feature type="region of interest" description="Disordered" evidence="7">
    <location>
        <begin position="20"/>
        <end position="61"/>
    </location>
</feature>
<dbReference type="GO" id="GO:0045292">
    <property type="term" value="P:mRNA cis splicing, via spliceosome"/>
    <property type="evidence" value="ECO:0007669"/>
    <property type="project" value="TreeGrafter"/>
</dbReference>
<evidence type="ECO:0000256" key="2">
    <source>
        <dbReference type="ARBA" id="ARBA00006076"/>
    </source>
</evidence>
<dbReference type="PANTHER" id="PTHR14152:SF5">
    <property type="entry name" value="U4_U6.U5 TRI-SNRNP-ASSOCIATED PROTEIN 1"/>
    <property type="match status" value="1"/>
</dbReference>
<dbReference type="Pfam" id="PF03343">
    <property type="entry name" value="SART-1"/>
    <property type="match status" value="1"/>
</dbReference>
<evidence type="ECO:0000256" key="4">
    <source>
        <dbReference type="ARBA" id="ARBA00023187"/>
    </source>
</evidence>
<reference evidence="8" key="1">
    <citation type="submission" date="2021-03" db="EMBL/GenBank/DDBJ databases">
        <title>Comparative genomics and phylogenomic investigation of the class Geoglossomycetes provide insights into ecological specialization and systematics.</title>
        <authorList>
            <person name="Melie T."/>
            <person name="Pirro S."/>
            <person name="Miller A.N."/>
            <person name="Quandt A."/>
        </authorList>
    </citation>
    <scope>NUCLEOTIDE SEQUENCE</scope>
    <source>
        <strain evidence="8">CAQ_001_2017</strain>
    </source>
</reference>
<feature type="region of interest" description="Disordered" evidence="7">
    <location>
        <begin position="547"/>
        <end position="595"/>
    </location>
</feature>
<evidence type="ECO:0000256" key="1">
    <source>
        <dbReference type="ARBA" id="ARBA00004123"/>
    </source>
</evidence>
<comment type="caution">
    <text evidence="8">The sequence shown here is derived from an EMBL/GenBank/DDBJ whole genome shotgun (WGS) entry which is preliminary data.</text>
</comment>
<organism evidence="8 9">
    <name type="scientific">Trichoglossum hirsutum</name>
    <dbReference type="NCBI Taxonomy" id="265104"/>
    <lineage>
        <taxon>Eukaryota</taxon>
        <taxon>Fungi</taxon>
        <taxon>Dikarya</taxon>
        <taxon>Ascomycota</taxon>
        <taxon>Pezizomycotina</taxon>
        <taxon>Geoglossomycetes</taxon>
        <taxon>Geoglossales</taxon>
        <taxon>Geoglossaceae</taxon>
        <taxon>Trichoglossum</taxon>
    </lineage>
</organism>
<proteinExistence type="inferred from homology"/>
<protein>
    <recommendedName>
        <fullName evidence="10">SART-1 protein</fullName>
    </recommendedName>
</protein>
<feature type="coiled-coil region" evidence="6">
    <location>
        <begin position="64"/>
        <end position="146"/>
    </location>
</feature>
<evidence type="ECO:0000256" key="7">
    <source>
        <dbReference type="SAM" id="MobiDB-lite"/>
    </source>
</evidence>
<feature type="region of interest" description="Disordered" evidence="7">
    <location>
        <begin position="434"/>
        <end position="501"/>
    </location>
</feature>
<dbReference type="EMBL" id="JAGHQM010000511">
    <property type="protein sequence ID" value="KAH0559831.1"/>
    <property type="molecule type" value="Genomic_DNA"/>
</dbReference>
<dbReference type="AlphaFoldDB" id="A0A9P8RQV6"/>
<evidence type="ECO:0008006" key="10">
    <source>
        <dbReference type="Google" id="ProtNLM"/>
    </source>
</evidence>
<sequence length="694" mass="78029">MTDSISIEETNKIRVALGLKPLPVPGAGPSFKESDANRSPSDEEDQGSTLESRQGAAVDNWRKLQEEKEAKAEREARIEATKKLRDASRRFAELEGKGLGEAGEDTELDTKTWLLQQKKRQRKLAKKMEKELAERERETLAEHKAEDLAGVRVAHELADFEAGTEQVLTLKDTTIEENEEEGDELENLDLREKEMLSEKLELKKKKPGYNPNDVDEDAPASILHQYDEVIDGRKQKRFTLDGRSSTAEERAAMKEDVKGRLKAKPISLDILSKLLVVYGCLRTFLTKAEDNPTSDYIDTSEMKIRKPKKRKAKSTRKKAAEEDDILSIVETAGGAQQNGEAMEADSNNPSTAPTASKKRPFEDVSFVDDDDLQASLARQRRDALKRRRHLKPDDIAKQLLEEASATPGSGTNGITSDQEEDVGLVIDETSEFVANLQKPTIPDRGRQSASREPTTMADSPPSADDEGDIDMDRSYNDIEDDEELNGRLKHESTVPTPTDITSTGLEAEATLNVGVGSTLAMLSQRGLIQSADTGDLNSLHRERQRFLAEKRRREAEAERKARSQRERDRTSGKLDRMSAREREEHARWENKHRDQAESRQMADIFNREYKPDVELKYVDEFGRSMNQKEAFKHLSHQFHGKGSGKQKTEKRLKKIEDEKKREAMSSLDSSQSTGMNSAMGATARKNRQAGVRLA</sequence>
<name>A0A9P8RQV6_9PEZI</name>
<feature type="compositionally biased region" description="Basic and acidic residues" evidence="7">
    <location>
        <begin position="646"/>
        <end position="663"/>
    </location>
</feature>
<evidence type="ECO:0000313" key="8">
    <source>
        <dbReference type="EMBL" id="KAH0559831.1"/>
    </source>
</evidence>
<evidence type="ECO:0000313" key="9">
    <source>
        <dbReference type="Proteomes" id="UP000750711"/>
    </source>
</evidence>
<evidence type="ECO:0000256" key="6">
    <source>
        <dbReference type="SAM" id="Coils"/>
    </source>
</evidence>
<dbReference type="InterPro" id="IPR005011">
    <property type="entry name" value="SNU66/SART1"/>
</dbReference>
<keyword evidence="3" id="KW-0507">mRNA processing</keyword>
<feature type="compositionally biased region" description="Basic residues" evidence="7">
    <location>
        <begin position="634"/>
        <end position="645"/>
    </location>
</feature>
<feature type="compositionally biased region" description="Basic residues" evidence="7">
    <location>
        <begin position="305"/>
        <end position="317"/>
    </location>
</feature>
<feature type="region of interest" description="Disordered" evidence="7">
    <location>
        <begin position="634"/>
        <end position="694"/>
    </location>
</feature>
<dbReference type="GO" id="GO:0046540">
    <property type="term" value="C:U4/U6 x U5 tri-snRNP complex"/>
    <property type="evidence" value="ECO:0007669"/>
    <property type="project" value="InterPro"/>
</dbReference>
<feature type="region of interest" description="Disordered" evidence="7">
    <location>
        <begin position="291"/>
        <end position="362"/>
    </location>
</feature>
<dbReference type="GO" id="GO:0000481">
    <property type="term" value="P:maturation of 5S rRNA"/>
    <property type="evidence" value="ECO:0007669"/>
    <property type="project" value="TreeGrafter"/>
</dbReference>
<evidence type="ECO:0000256" key="5">
    <source>
        <dbReference type="ARBA" id="ARBA00023242"/>
    </source>
</evidence>
<dbReference type="InterPro" id="IPR045347">
    <property type="entry name" value="HIND"/>
</dbReference>
<feature type="region of interest" description="Disordered" evidence="7">
    <location>
        <begin position="395"/>
        <end position="417"/>
    </location>
</feature>